<comment type="cofactor">
    <cofactor evidence="1">
        <name>Zn(2+)</name>
        <dbReference type="ChEBI" id="CHEBI:29105"/>
    </cofactor>
</comment>
<evidence type="ECO:0000313" key="5">
    <source>
        <dbReference type="EMBL" id="VFQ47204.1"/>
    </source>
</evidence>
<dbReference type="PANTHER" id="PTHR37418:SF2">
    <property type="entry name" value="3-KETO-5-AMINOHEXANOATE CLEAVAGE ENZYME"/>
    <property type="match status" value="1"/>
</dbReference>
<organism evidence="5 6">
    <name type="scientific">Desulfoluna butyratoxydans</name>
    <dbReference type="NCBI Taxonomy" id="231438"/>
    <lineage>
        <taxon>Bacteria</taxon>
        <taxon>Pseudomonadati</taxon>
        <taxon>Thermodesulfobacteriota</taxon>
        <taxon>Desulfobacteria</taxon>
        <taxon>Desulfobacterales</taxon>
        <taxon>Desulfolunaceae</taxon>
        <taxon>Desulfoluna</taxon>
    </lineage>
</organism>
<sequence length="273" mass="29777">MSNTPLIISAAIVGAELTRDTYPNLPLTPDEIAEAAEEAVNAGASIIHLHVRDENGLPTQRVDVFETVTEKIRNRCDCILQYSTGGAVGTPVELRCNPVSLKPDMATLSMGTMNFGSEIYENTEETITTIARAITDNDVMAELEVFDFGQLETVMRMVKKGLVPERHHMDFVLGVPGGMAATISNLVMLVNRLQEGQTWAVAGLGRGQLPMAMHSIAMGGHVRVGIEDNIYYRKGELAVSNAQLVERVVRIAREYDRPAATVDQARQILGLSE</sequence>
<dbReference type="RefSeq" id="WP_180146557.1">
    <property type="nucleotide sequence ID" value="NZ_CAADHO010000014.1"/>
</dbReference>
<dbReference type="Pfam" id="PF05853">
    <property type="entry name" value="BKACE"/>
    <property type="match status" value="1"/>
</dbReference>
<proteinExistence type="predicted"/>
<name>A0A4U8YTL8_9BACT</name>
<dbReference type="Gene3D" id="3.20.20.70">
    <property type="entry name" value="Aldolase class I"/>
    <property type="match status" value="1"/>
</dbReference>
<gene>
    <name evidence="5" type="ORF">MSL71_48930</name>
</gene>
<reference evidence="5 6" key="1">
    <citation type="submission" date="2019-03" db="EMBL/GenBank/DDBJ databases">
        <authorList>
            <person name="Nijsse B."/>
        </authorList>
    </citation>
    <scope>NUCLEOTIDE SEQUENCE [LARGE SCALE GENOMIC DNA]</scope>
    <source>
        <strain evidence="5">Desulfoluna butyratoxydans MSL71</strain>
    </source>
</reference>
<dbReference type="GO" id="GO:0046872">
    <property type="term" value="F:metal ion binding"/>
    <property type="evidence" value="ECO:0007669"/>
    <property type="project" value="UniProtKB-KW"/>
</dbReference>
<dbReference type="PANTHER" id="PTHR37418">
    <property type="entry name" value="3-KETO-5-AMINOHEXANOATE CLEAVAGE ENZYME-RELATED"/>
    <property type="match status" value="1"/>
</dbReference>
<keyword evidence="2" id="KW-0808">Transferase</keyword>
<dbReference type="Proteomes" id="UP000507962">
    <property type="component" value="Unassembled WGS sequence"/>
</dbReference>
<keyword evidence="4" id="KW-0862">Zinc</keyword>
<dbReference type="InterPro" id="IPR008567">
    <property type="entry name" value="BKACE"/>
</dbReference>
<keyword evidence="3" id="KW-0479">Metal-binding</keyword>
<evidence type="ECO:0000313" key="6">
    <source>
        <dbReference type="Proteomes" id="UP000507962"/>
    </source>
</evidence>
<protein>
    <submittedName>
        <fullName evidence="5">3-keto-5-aminohexanoate cleavage enzyme</fullName>
    </submittedName>
</protein>
<accession>A0A4U8YTL8</accession>
<evidence type="ECO:0000256" key="1">
    <source>
        <dbReference type="ARBA" id="ARBA00001947"/>
    </source>
</evidence>
<evidence type="ECO:0000256" key="3">
    <source>
        <dbReference type="ARBA" id="ARBA00022723"/>
    </source>
</evidence>
<evidence type="ECO:0000256" key="2">
    <source>
        <dbReference type="ARBA" id="ARBA00022679"/>
    </source>
</evidence>
<evidence type="ECO:0000256" key="4">
    <source>
        <dbReference type="ARBA" id="ARBA00022833"/>
    </source>
</evidence>
<dbReference type="GO" id="GO:0043720">
    <property type="term" value="F:3-keto-5-aminohexanoate cleavage activity"/>
    <property type="evidence" value="ECO:0007669"/>
    <property type="project" value="InterPro"/>
</dbReference>
<dbReference type="InterPro" id="IPR013785">
    <property type="entry name" value="Aldolase_TIM"/>
</dbReference>
<dbReference type="EMBL" id="CAADHO010000014">
    <property type="protein sequence ID" value="VFQ47204.1"/>
    <property type="molecule type" value="Genomic_DNA"/>
</dbReference>
<dbReference type="AlphaFoldDB" id="A0A4U8YTL8"/>
<keyword evidence="6" id="KW-1185">Reference proteome</keyword>